<dbReference type="Gene3D" id="2.60.120.40">
    <property type="match status" value="1"/>
</dbReference>
<dbReference type="AlphaFoldDB" id="A0A9D3YFJ0"/>
<dbReference type="PANTHER" id="PTHR22923">
    <property type="entry name" value="CEREBELLIN-RELATED"/>
    <property type="match status" value="1"/>
</dbReference>
<reference evidence="5" key="1">
    <citation type="journal article" date="2019" name="bioRxiv">
        <title>The Genome of the Zebra Mussel, Dreissena polymorpha: A Resource for Invasive Species Research.</title>
        <authorList>
            <person name="McCartney M.A."/>
            <person name="Auch B."/>
            <person name="Kono T."/>
            <person name="Mallez S."/>
            <person name="Zhang Y."/>
            <person name="Obille A."/>
            <person name="Becker A."/>
            <person name="Abrahante J.E."/>
            <person name="Garbe J."/>
            <person name="Badalamenti J.P."/>
            <person name="Herman A."/>
            <person name="Mangelson H."/>
            <person name="Liachko I."/>
            <person name="Sullivan S."/>
            <person name="Sone E.D."/>
            <person name="Koren S."/>
            <person name="Silverstein K.A.T."/>
            <person name="Beckman K.B."/>
            <person name="Gohl D.M."/>
        </authorList>
    </citation>
    <scope>NUCLEOTIDE SEQUENCE</scope>
    <source>
        <strain evidence="5">Duluth1</strain>
        <tissue evidence="5">Whole animal</tissue>
    </source>
</reference>
<evidence type="ECO:0000313" key="5">
    <source>
        <dbReference type="EMBL" id="KAH3697649.1"/>
    </source>
</evidence>
<dbReference type="GO" id="GO:0005576">
    <property type="term" value="C:extracellular region"/>
    <property type="evidence" value="ECO:0007669"/>
    <property type="project" value="UniProtKB-SubCell"/>
</dbReference>
<proteinExistence type="predicted"/>
<keyword evidence="2" id="KW-0964">Secreted</keyword>
<evidence type="ECO:0000313" key="6">
    <source>
        <dbReference type="Proteomes" id="UP000828390"/>
    </source>
</evidence>
<sequence>MAFLEKRIEILEDRNKRLEQIEKLFGGEEDGFDIVAKVKNLDKLVKALMQQNGDSIVHDNMLQESNTESERSTFKLKAPTNLSRPMEPSKMRTPQIVKRQLPGRVAFCVGLSNYMVNSGIHRTIIFDEIIANVGNAYSSKSGIFSVPVSGHYVMSLVFNAGVQTPSYQRYLEVVSNGVALADVLLDSSSSIHASSTKVWVFFLERGSEVWVRTPSYSVGNDILGHLHSMLTGWLLYAV</sequence>
<dbReference type="PROSITE" id="PS50871">
    <property type="entry name" value="C1Q"/>
    <property type="match status" value="1"/>
</dbReference>
<comment type="subcellular location">
    <subcellularLocation>
        <location evidence="1">Secreted</location>
    </subcellularLocation>
</comment>
<dbReference type="Pfam" id="PF00386">
    <property type="entry name" value="C1q"/>
    <property type="match status" value="1"/>
</dbReference>
<evidence type="ECO:0000256" key="2">
    <source>
        <dbReference type="ARBA" id="ARBA00022525"/>
    </source>
</evidence>
<name>A0A9D3YFJ0_DREPO</name>
<dbReference type="SUPFAM" id="SSF49842">
    <property type="entry name" value="TNF-like"/>
    <property type="match status" value="1"/>
</dbReference>
<evidence type="ECO:0000259" key="4">
    <source>
        <dbReference type="PROSITE" id="PS50871"/>
    </source>
</evidence>
<accession>A0A9D3YFJ0</accession>
<feature type="domain" description="C1q" evidence="4">
    <location>
        <begin position="100"/>
        <end position="238"/>
    </location>
</feature>
<protein>
    <recommendedName>
        <fullName evidence="4">C1q domain-containing protein</fullName>
    </recommendedName>
</protein>
<dbReference type="InterPro" id="IPR050822">
    <property type="entry name" value="Cerebellin_Synaptic_Org"/>
</dbReference>
<dbReference type="PANTHER" id="PTHR22923:SF116">
    <property type="entry name" value="C1Q DOMAIN-CONTAINING PROTEIN"/>
    <property type="match status" value="1"/>
</dbReference>
<reference evidence="5" key="2">
    <citation type="submission" date="2020-11" db="EMBL/GenBank/DDBJ databases">
        <authorList>
            <person name="McCartney M.A."/>
            <person name="Auch B."/>
            <person name="Kono T."/>
            <person name="Mallez S."/>
            <person name="Becker A."/>
            <person name="Gohl D.M."/>
            <person name="Silverstein K.A.T."/>
            <person name="Koren S."/>
            <person name="Bechman K.B."/>
            <person name="Herman A."/>
            <person name="Abrahante J.E."/>
            <person name="Garbe J."/>
        </authorList>
    </citation>
    <scope>NUCLEOTIDE SEQUENCE</scope>
    <source>
        <strain evidence="5">Duluth1</strain>
        <tissue evidence="5">Whole animal</tissue>
    </source>
</reference>
<evidence type="ECO:0000256" key="1">
    <source>
        <dbReference type="ARBA" id="ARBA00004613"/>
    </source>
</evidence>
<dbReference type="Proteomes" id="UP000828390">
    <property type="component" value="Unassembled WGS sequence"/>
</dbReference>
<organism evidence="5 6">
    <name type="scientific">Dreissena polymorpha</name>
    <name type="common">Zebra mussel</name>
    <name type="synonym">Mytilus polymorpha</name>
    <dbReference type="NCBI Taxonomy" id="45954"/>
    <lineage>
        <taxon>Eukaryota</taxon>
        <taxon>Metazoa</taxon>
        <taxon>Spiralia</taxon>
        <taxon>Lophotrochozoa</taxon>
        <taxon>Mollusca</taxon>
        <taxon>Bivalvia</taxon>
        <taxon>Autobranchia</taxon>
        <taxon>Heteroconchia</taxon>
        <taxon>Euheterodonta</taxon>
        <taxon>Imparidentia</taxon>
        <taxon>Neoheterodontei</taxon>
        <taxon>Myida</taxon>
        <taxon>Dreissenoidea</taxon>
        <taxon>Dreissenidae</taxon>
        <taxon>Dreissena</taxon>
    </lineage>
</organism>
<keyword evidence="6" id="KW-1185">Reference proteome</keyword>
<dbReference type="InterPro" id="IPR008983">
    <property type="entry name" value="Tumour_necrosis_fac-like_dom"/>
</dbReference>
<keyword evidence="3" id="KW-0732">Signal</keyword>
<comment type="caution">
    <text evidence="5">The sequence shown here is derived from an EMBL/GenBank/DDBJ whole genome shotgun (WGS) entry which is preliminary data.</text>
</comment>
<dbReference type="EMBL" id="JAIWYP010000016">
    <property type="protein sequence ID" value="KAH3697649.1"/>
    <property type="molecule type" value="Genomic_DNA"/>
</dbReference>
<dbReference type="InterPro" id="IPR001073">
    <property type="entry name" value="C1q_dom"/>
</dbReference>
<dbReference type="SMART" id="SM00110">
    <property type="entry name" value="C1Q"/>
    <property type="match status" value="1"/>
</dbReference>
<gene>
    <name evidence="5" type="ORF">DPMN_085154</name>
</gene>
<dbReference type="PRINTS" id="PR00007">
    <property type="entry name" value="COMPLEMNTC1Q"/>
</dbReference>
<evidence type="ECO:0000256" key="3">
    <source>
        <dbReference type="ARBA" id="ARBA00022729"/>
    </source>
</evidence>